<gene>
    <name evidence="1" type="ORF">O181_114000</name>
</gene>
<feature type="non-terminal residue" evidence="1">
    <location>
        <position position="103"/>
    </location>
</feature>
<keyword evidence="2" id="KW-1185">Reference proteome</keyword>
<dbReference type="Proteomes" id="UP000765509">
    <property type="component" value="Unassembled WGS sequence"/>
</dbReference>
<proteinExistence type="predicted"/>
<dbReference type="OrthoDB" id="775972at2759"/>
<dbReference type="AlphaFoldDB" id="A0A9Q3K7K6"/>
<organism evidence="1 2">
    <name type="scientific">Austropuccinia psidii MF-1</name>
    <dbReference type="NCBI Taxonomy" id="1389203"/>
    <lineage>
        <taxon>Eukaryota</taxon>
        <taxon>Fungi</taxon>
        <taxon>Dikarya</taxon>
        <taxon>Basidiomycota</taxon>
        <taxon>Pucciniomycotina</taxon>
        <taxon>Pucciniomycetes</taxon>
        <taxon>Pucciniales</taxon>
        <taxon>Sphaerophragmiaceae</taxon>
        <taxon>Austropuccinia</taxon>
    </lineage>
</organism>
<comment type="caution">
    <text evidence="1">The sequence shown here is derived from an EMBL/GenBank/DDBJ whole genome shotgun (WGS) entry which is preliminary data.</text>
</comment>
<dbReference type="EMBL" id="AVOT02093874">
    <property type="protein sequence ID" value="MBW0574285.1"/>
    <property type="molecule type" value="Genomic_DNA"/>
</dbReference>
<name>A0A9Q3K7K6_9BASI</name>
<accession>A0A9Q3K7K6</accession>
<reference evidence="1" key="1">
    <citation type="submission" date="2021-03" db="EMBL/GenBank/DDBJ databases">
        <title>Draft genome sequence of rust myrtle Austropuccinia psidii MF-1, a brazilian biotype.</title>
        <authorList>
            <person name="Quecine M.C."/>
            <person name="Pachon D.M.R."/>
            <person name="Bonatelli M.L."/>
            <person name="Correr F.H."/>
            <person name="Franceschini L.M."/>
            <person name="Leite T.F."/>
            <person name="Margarido G.R.A."/>
            <person name="Almeida C.A."/>
            <person name="Ferrarezi J.A."/>
            <person name="Labate C.A."/>
        </authorList>
    </citation>
    <scope>NUCLEOTIDE SEQUENCE</scope>
    <source>
        <strain evidence="1">MF-1</strain>
    </source>
</reference>
<sequence length="103" mass="11812">MELYFLEGCGFEALTDCTTVKSLININTRQIHMIRWHIAIQVYRGNVTIVHKDVNFHKNGDQLRRWPLPNDTGNPSYVPEEASPQIPTEGISVTDLNTIFLEE</sequence>
<evidence type="ECO:0000313" key="2">
    <source>
        <dbReference type="Proteomes" id="UP000765509"/>
    </source>
</evidence>
<evidence type="ECO:0000313" key="1">
    <source>
        <dbReference type="EMBL" id="MBW0574285.1"/>
    </source>
</evidence>
<protein>
    <submittedName>
        <fullName evidence="1">Uncharacterized protein</fullName>
    </submittedName>
</protein>